<name>E9H640_DAPPU</name>
<keyword evidence="2" id="KW-1185">Reference proteome</keyword>
<evidence type="ECO:0000313" key="2">
    <source>
        <dbReference type="Proteomes" id="UP000000305"/>
    </source>
</evidence>
<organism evidence="1 2">
    <name type="scientific">Daphnia pulex</name>
    <name type="common">Water flea</name>
    <dbReference type="NCBI Taxonomy" id="6669"/>
    <lineage>
        <taxon>Eukaryota</taxon>
        <taxon>Metazoa</taxon>
        <taxon>Ecdysozoa</taxon>
        <taxon>Arthropoda</taxon>
        <taxon>Crustacea</taxon>
        <taxon>Branchiopoda</taxon>
        <taxon>Diplostraca</taxon>
        <taxon>Cladocera</taxon>
        <taxon>Anomopoda</taxon>
        <taxon>Daphniidae</taxon>
        <taxon>Daphnia</taxon>
    </lineage>
</organism>
<dbReference type="EMBL" id="GL732596">
    <property type="protein sequence ID" value="EFX72740.1"/>
    <property type="molecule type" value="Genomic_DNA"/>
</dbReference>
<evidence type="ECO:0000313" key="1">
    <source>
        <dbReference type="EMBL" id="EFX72740.1"/>
    </source>
</evidence>
<dbReference type="InParanoid" id="E9H640"/>
<gene>
    <name evidence="1" type="ORF">DAPPUDRAFT_308078</name>
</gene>
<dbReference type="AlphaFoldDB" id="E9H640"/>
<protein>
    <submittedName>
        <fullName evidence="1">Uncharacterized protein</fullName>
    </submittedName>
</protein>
<sequence>MWHVVEAYAGERSFYIKFNWPFLGANVVLPKSHHILLNCHRGYCSLPFISSEATKTNMGCSCQTNNKHVFGVGKGKCWMLEGRYFKFG</sequence>
<dbReference type="HOGENOM" id="CLU_2471362_0_0_1"/>
<proteinExistence type="predicted"/>
<dbReference type="KEGG" id="dpx:DAPPUDRAFT_308078"/>
<reference evidence="1 2" key="1">
    <citation type="journal article" date="2011" name="Science">
        <title>The ecoresponsive genome of Daphnia pulex.</title>
        <authorList>
            <person name="Colbourne J.K."/>
            <person name="Pfrender M.E."/>
            <person name="Gilbert D."/>
            <person name="Thomas W.K."/>
            <person name="Tucker A."/>
            <person name="Oakley T.H."/>
            <person name="Tokishita S."/>
            <person name="Aerts A."/>
            <person name="Arnold G.J."/>
            <person name="Basu M.K."/>
            <person name="Bauer D.J."/>
            <person name="Caceres C.E."/>
            <person name="Carmel L."/>
            <person name="Casola C."/>
            <person name="Choi J.H."/>
            <person name="Detter J.C."/>
            <person name="Dong Q."/>
            <person name="Dusheyko S."/>
            <person name="Eads B.D."/>
            <person name="Frohlich T."/>
            <person name="Geiler-Samerotte K.A."/>
            <person name="Gerlach D."/>
            <person name="Hatcher P."/>
            <person name="Jogdeo S."/>
            <person name="Krijgsveld J."/>
            <person name="Kriventseva E.V."/>
            <person name="Kultz D."/>
            <person name="Laforsch C."/>
            <person name="Lindquist E."/>
            <person name="Lopez J."/>
            <person name="Manak J.R."/>
            <person name="Muller J."/>
            <person name="Pangilinan J."/>
            <person name="Patwardhan R.P."/>
            <person name="Pitluck S."/>
            <person name="Pritham E.J."/>
            <person name="Rechtsteiner A."/>
            <person name="Rho M."/>
            <person name="Rogozin I.B."/>
            <person name="Sakarya O."/>
            <person name="Salamov A."/>
            <person name="Schaack S."/>
            <person name="Shapiro H."/>
            <person name="Shiga Y."/>
            <person name="Skalitzky C."/>
            <person name="Smith Z."/>
            <person name="Souvorov A."/>
            <person name="Sung W."/>
            <person name="Tang Z."/>
            <person name="Tsuchiya D."/>
            <person name="Tu H."/>
            <person name="Vos H."/>
            <person name="Wang M."/>
            <person name="Wolf Y.I."/>
            <person name="Yamagata H."/>
            <person name="Yamada T."/>
            <person name="Ye Y."/>
            <person name="Shaw J.R."/>
            <person name="Andrews J."/>
            <person name="Crease T.J."/>
            <person name="Tang H."/>
            <person name="Lucas S.M."/>
            <person name="Robertson H.M."/>
            <person name="Bork P."/>
            <person name="Koonin E.V."/>
            <person name="Zdobnov E.M."/>
            <person name="Grigoriev I.V."/>
            <person name="Lynch M."/>
            <person name="Boore J.L."/>
        </authorList>
    </citation>
    <scope>NUCLEOTIDE SEQUENCE [LARGE SCALE GENOMIC DNA]</scope>
</reference>
<accession>E9H640</accession>
<dbReference type="Proteomes" id="UP000000305">
    <property type="component" value="Unassembled WGS sequence"/>
</dbReference>
<dbReference type="OrthoDB" id="10553024at2759"/>